<proteinExistence type="predicted"/>
<sequence length="224" mass="24606">MHFYSAPVSIMPSPGDYCRTEQSTCSIETSLDTVATRAWSLRQSWNIALDINYGSSSCSSYSYFSRGITGNAGVASPSSGTNQGGIISSSDGGKVRVKDPTGGSGAHIEWLQETSWSHSTTQEHSSRVHRDLGSFQLPGHWAFAPIHRISCGTLSSAIFPNGDVWVFLATHSWNDIKKSSIPKGKWKWNGNKDNWEVGEDKCPLESNDVGRCYEDPVFEMDFRG</sequence>
<accession>A0AAD5RN84</accession>
<evidence type="ECO:0000256" key="1">
    <source>
        <dbReference type="SAM" id="MobiDB-lite"/>
    </source>
</evidence>
<protein>
    <submittedName>
        <fullName evidence="2">Uncharacterized protein</fullName>
    </submittedName>
</protein>
<dbReference type="Proteomes" id="UP001201980">
    <property type="component" value="Unassembled WGS sequence"/>
</dbReference>
<organism evidence="2 3">
    <name type="scientific">Zalerion maritima</name>
    <dbReference type="NCBI Taxonomy" id="339359"/>
    <lineage>
        <taxon>Eukaryota</taxon>
        <taxon>Fungi</taxon>
        <taxon>Dikarya</taxon>
        <taxon>Ascomycota</taxon>
        <taxon>Pezizomycotina</taxon>
        <taxon>Sordariomycetes</taxon>
        <taxon>Lulworthiomycetidae</taxon>
        <taxon>Lulworthiales</taxon>
        <taxon>Lulworthiaceae</taxon>
        <taxon>Zalerion</taxon>
    </lineage>
</organism>
<evidence type="ECO:0000313" key="3">
    <source>
        <dbReference type="Proteomes" id="UP001201980"/>
    </source>
</evidence>
<feature type="region of interest" description="Disordered" evidence="1">
    <location>
        <begin position="74"/>
        <end position="102"/>
    </location>
</feature>
<gene>
    <name evidence="2" type="ORF">MKZ38_004172</name>
</gene>
<dbReference type="AlphaFoldDB" id="A0AAD5RN84"/>
<dbReference type="EMBL" id="JAKWBI020000244">
    <property type="protein sequence ID" value="KAJ2898113.1"/>
    <property type="molecule type" value="Genomic_DNA"/>
</dbReference>
<name>A0AAD5RN84_9PEZI</name>
<keyword evidence="3" id="KW-1185">Reference proteome</keyword>
<feature type="compositionally biased region" description="Polar residues" evidence="1">
    <location>
        <begin position="76"/>
        <end position="91"/>
    </location>
</feature>
<reference evidence="2" key="1">
    <citation type="submission" date="2022-07" db="EMBL/GenBank/DDBJ databases">
        <title>Draft genome sequence of Zalerion maritima ATCC 34329, a (micro)plastics degrading marine fungus.</title>
        <authorList>
            <person name="Paco A."/>
            <person name="Goncalves M.F.M."/>
            <person name="Rocha-Santos T.A.P."/>
            <person name="Alves A."/>
        </authorList>
    </citation>
    <scope>NUCLEOTIDE SEQUENCE</scope>
    <source>
        <strain evidence="2">ATCC 34329</strain>
    </source>
</reference>
<comment type="caution">
    <text evidence="2">The sequence shown here is derived from an EMBL/GenBank/DDBJ whole genome shotgun (WGS) entry which is preliminary data.</text>
</comment>
<evidence type="ECO:0000313" key="2">
    <source>
        <dbReference type="EMBL" id="KAJ2898113.1"/>
    </source>
</evidence>